<feature type="binding site" evidence="10">
    <location>
        <position position="282"/>
    </location>
    <ligand>
        <name>ATP</name>
        <dbReference type="ChEBI" id="CHEBI:30616"/>
    </ligand>
</feature>
<evidence type="ECO:0000256" key="4">
    <source>
        <dbReference type="ARBA" id="ARBA00022741"/>
    </source>
</evidence>
<evidence type="ECO:0000256" key="6">
    <source>
        <dbReference type="ARBA" id="ARBA00022798"/>
    </source>
</evidence>
<dbReference type="Pfam" id="PF02782">
    <property type="entry name" value="FGGY_C"/>
    <property type="match status" value="1"/>
</dbReference>
<dbReference type="InterPro" id="IPR005999">
    <property type="entry name" value="Glycerol_kin"/>
</dbReference>
<comment type="similarity">
    <text evidence="2 10 11">Belongs to the FGGY kinase family.</text>
</comment>
<proteinExistence type="inferred from homology"/>
<keyword evidence="5 10" id="KW-0418">Kinase</keyword>
<dbReference type="InterPro" id="IPR043129">
    <property type="entry name" value="ATPase_NBD"/>
</dbReference>
<evidence type="ECO:0000256" key="2">
    <source>
        <dbReference type="ARBA" id="ARBA00009156"/>
    </source>
</evidence>
<evidence type="ECO:0000256" key="10">
    <source>
        <dbReference type="HAMAP-Rule" id="MF_00186"/>
    </source>
</evidence>
<feature type="binding site" evidence="10">
    <location>
        <position position="427"/>
    </location>
    <ligand>
        <name>ADP</name>
        <dbReference type="ChEBI" id="CHEBI:456216"/>
    </ligand>
</feature>
<feature type="domain" description="Carbohydrate kinase FGGY N-terminal" evidence="12">
    <location>
        <begin position="18"/>
        <end position="267"/>
    </location>
</feature>
<dbReference type="RefSeq" id="WP_171199685.1">
    <property type="nucleotide sequence ID" value="NZ_JABEND010000004.1"/>
</dbReference>
<feature type="binding site" evidence="10">
    <location>
        <position position="148"/>
    </location>
    <ligand>
        <name>glycerol</name>
        <dbReference type="ChEBI" id="CHEBI:17754"/>
    </ligand>
</feature>
<reference evidence="14 15" key="1">
    <citation type="submission" date="2020-05" db="EMBL/GenBank/DDBJ databases">
        <title>Nakamurella sp. DB0629 isolated from air conditioner.</title>
        <authorList>
            <person name="Kim D.H."/>
            <person name="Kim D.-U."/>
        </authorList>
    </citation>
    <scope>NUCLEOTIDE SEQUENCE [LARGE SCALE GENOMIC DNA]</scope>
    <source>
        <strain evidence="14 15">DB0629</strain>
    </source>
</reference>
<feature type="binding site" evidence="10">
    <location>
        <position position="30"/>
    </location>
    <ligand>
        <name>ADP</name>
        <dbReference type="ChEBI" id="CHEBI:456216"/>
    </ligand>
</feature>
<comment type="activity regulation">
    <text evidence="10">Inhibited by fructose 1,6-bisphosphate (FBP).</text>
</comment>
<evidence type="ECO:0000256" key="9">
    <source>
        <dbReference type="ARBA" id="ARBA00054633"/>
    </source>
</evidence>
<evidence type="ECO:0000256" key="5">
    <source>
        <dbReference type="ARBA" id="ARBA00022777"/>
    </source>
</evidence>
<dbReference type="NCBIfam" id="NF000756">
    <property type="entry name" value="PRK00047.1"/>
    <property type="match status" value="1"/>
</dbReference>
<feature type="binding site" evidence="10">
    <location>
        <position position="27"/>
    </location>
    <ligand>
        <name>ATP</name>
        <dbReference type="ChEBI" id="CHEBI:30616"/>
    </ligand>
</feature>
<dbReference type="Proteomes" id="UP000562984">
    <property type="component" value="Unassembled WGS sequence"/>
</dbReference>
<evidence type="ECO:0000256" key="7">
    <source>
        <dbReference type="ARBA" id="ARBA00022840"/>
    </source>
</evidence>
<dbReference type="InterPro" id="IPR018484">
    <property type="entry name" value="FGGY_N"/>
</dbReference>
<comment type="pathway">
    <text evidence="1 10">Polyol metabolism; glycerol degradation via glycerol kinase pathway; sn-glycerol 3-phosphate from glycerol: step 1/1.</text>
</comment>
<feature type="binding site" evidence="10">
    <location>
        <position position="330"/>
    </location>
    <ligand>
        <name>ATP</name>
        <dbReference type="ChEBI" id="CHEBI:30616"/>
    </ligand>
</feature>
<evidence type="ECO:0000256" key="8">
    <source>
        <dbReference type="ARBA" id="ARBA00052101"/>
    </source>
</evidence>
<dbReference type="SUPFAM" id="SSF53067">
    <property type="entry name" value="Actin-like ATPase domain"/>
    <property type="match status" value="2"/>
</dbReference>
<feature type="binding site" evidence="10">
    <location>
        <position position="96"/>
    </location>
    <ligand>
        <name>sn-glycerol 3-phosphate</name>
        <dbReference type="ChEBI" id="CHEBI:57597"/>
    </ligand>
</feature>
<dbReference type="Gene3D" id="3.30.420.40">
    <property type="match status" value="2"/>
</dbReference>
<name>A0A849AA78_9ACTN</name>
<feature type="binding site" evidence="10">
    <location>
        <position position="260"/>
    </location>
    <ligand>
        <name>sn-glycerol 3-phosphate</name>
        <dbReference type="ChEBI" id="CHEBI:57597"/>
    </ligand>
</feature>
<feature type="binding site" evidence="10">
    <location>
        <position position="282"/>
    </location>
    <ligand>
        <name>ADP</name>
        <dbReference type="ChEBI" id="CHEBI:456216"/>
    </ligand>
</feature>
<evidence type="ECO:0000259" key="13">
    <source>
        <dbReference type="Pfam" id="PF02782"/>
    </source>
</evidence>
<feature type="binding site" evidence="10">
    <location>
        <position position="96"/>
    </location>
    <ligand>
        <name>glycerol</name>
        <dbReference type="ChEBI" id="CHEBI:17754"/>
    </ligand>
</feature>
<feature type="binding site" evidence="10">
    <location>
        <position position="26"/>
    </location>
    <ligand>
        <name>ADP</name>
        <dbReference type="ChEBI" id="CHEBI:456216"/>
    </ligand>
</feature>
<dbReference type="PANTHER" id="PTHR10196:SF69">
    <property type="entry name" value="GLYCEROL KINASE"/>
    <property type="match status" value="1"/>
</dbReference>
<dbReference type="InterPro" id="IPR018483">
    <property type="entry name" value="Carb_kinase_FGGY_CS"/>
</dbReference>
<evidence type="ECO:0000256" key="11">
    <source>
        <dbReference type="RuleBase" id="RU003733"/>
    </source>
</evidence>
<keyword evidence="4 10" id="KW-0547">Nucleotide-binding</keyword>
<dbReference type="FunFam" id="3.30.420.40:FF:000008">
    <property type="entry name" value="Glycerol kinase"/>
    <property type="match status" value="1"/>
</dbReference>
<keyword evidence="3 10" id="KW-0808">Transferase</keyword>
<dbReference type="PROSITE" id="PS00933">
    <property type="entry name" value="FGGY_KINASES_1"/>
    <property type="match status" value="1"/>
</dbReference>
<comment type="caution">
    <text evidence="14">The sequence shown here is derived from an EMBL/GenBank/DDBJ whole genome shotgun (WGS) entry which is preliminary data.</text>
</comment>
<evidence type="ECO:0000256" key="1">
    <source>
        <dbReference type="ARBA" id="ARBA00005190"/>
    </source>
</evidence>
<dbReference type="PROSITE" id="PS00445">
    <property type="entry name" value="FGGY_KINASES_2"/>
    <property type="match status" value="1"/>
</dbReference>
<feature type="binding site" evidence="10">
    <location>
        <position position="427"/>
    </location>
    <ligand>
        <name>ATP</name>
        <dbReference type="ChEBI" id="CHEBI:30616"/>
    </ligand>
</feature>
<evidence type="ECO:0000256" key="3">
    <source>
        <dbReference type="ARBA" id="ARBA00022679"/>
    </source>
</evidence>
<dbReference type="GO" id="GO:0004370">
    <property type="term" value="F:glycerol kinase activity"/>
    <property type="evidence" value="ECO:0007669"/>
    <property type="project" value="UniProtKB-UniRule"/>
</dbReference>
<dbReference type="GO" id="GO:0006072">
    <property type="term" value="P:glycerol-3-phosphate metabolic process"/>
    <property type="evidence" value="ECO:0007669"/>
    <property type="project" value="InterPro"/>
</dbReference>
<protein>
    <recommendedName>
        <fullName evidence="10">Glycerol kinase</fullName>
        <ecNumber evidence="10">2.7.1.30</ecNumber>
    </recommendedName>
    <alternativeName>
        <fullName evidence="10">ATP:glycerol 3-phosphotransferase</fullName>
    </alternativeName>
    <alternativeName>
        <fullName evidence="10">Glycerokinase</fullName>
        <shortName evidence="10">GK</shortName>
    </alternativeName>
</protein>
<feature type="domain" description="Carbohydrate kinase FGGY C-terminal" evidence="13">
    <location>
        <begin position="277"/>
        <end position="466"/>
    </location>
</feature>
<dbReference type="AlphaFoldDB" id="A0A849AA78"/>
<feature type="binding site" evidence="10">
    <location>
        <position position="97"/>
    </location>
    <ligand>
        <name>sn-glycerol 3-phosphate</name>
        <dbReference type="ChEBI" id="CHEBI:57597"/>
    </ligand>
</feature>
<feature type="binding site" evidence="10">
    <location>
        <position position="326"/>
    </location>
    <ligand>
        <name>ATP</name>
        <dbReference type="ChEBI" id="CHEBI:30616"/>
    </ligand>
</feature>
<feature type="binding site" evidence="10">
    <location>
        <position position="148"/>
    </location>
    <ligand>
        <name>sn-glycerol 3-phosphate</name>
        <dbReference type="ChEBI" id="CHEBI:57597"/>
    </ligand>
</feature>
<dbReference type="InterPro" id="IPR018485">
    <property type="entry name" value="FGGY_C"/>
</dbReference>
<keyword evidence="6 10" id="KW-0319">Glycerol metabolism</keyword>
<dbReference type="NCBIfam" id="TIGR01311">
    <property type="entry name" value="glycerol_kin"/>
    <property type="match status" value="1"/>
</dbReference>
<feature type="binding site" evidence="10">
    <location>
        <position position="97"/>
    </location>
    <ligand>
        <name>glycerol</name>
        <dbReference type="ChEBI" id="CHEBI:17754"/>
    </ligand>
</feature>
<keyword evidence="15" id="KW-1185">Reference proteome</keyword>
<comment type="function">
    <text evidence="9 10">Key enzyme in the regulation of glycerol uptake and metabolism. Catalyzes the phosphorylation of glycerol to yield sn-glycerol 3-phosphate.</text>
</comment>
<feature type="binding site" evidence="10">
    <location>
        <position position="261"/>
    </location>
    <ligand>
        <name>glycerol</name>
        <dbReference type="ChEBI" id="CHEBI:17754"/>
    </ligand>
</feature>
<feature type="binding site" evidence="10">
    <location>
        <position position="326"/>
    </location>
    <ligand>
        <name>ADP</name>
        <dbReference type="ChEBI" id="CHEBI:456216"/>
    </ligand>
</feature>
<keyword evidence="7 10" id="KW-0067">ATP-binding</keyword>
<dbReference type="FunFam" id="3.30.420.40:FF:000007">
    <property type="entry name" value="Glycerol kinase"/>
    <property type="match status" value="1"/>
</dbReference>
<feature type="binding site" evidence="10">
    <location>
        <position position="431"/>
    </location>
    <ligand>
        <name>ADP</name>
        <dbReference type="ChEBI" id="CHEBI:456216"/>
    </ligand>
</feature>
<dbReference type="Pfam" id="PF00370">
    <property type="entry name" value="FGGY_N"/>
    <property type="match status" value="1"/>
</dbReference>
<dbReference type="HAMAP" id="MF_00186">
    <property type="entry name" value="Glycerol_kin"/>
    <property type="match status" value="1"/>
</dbReference>
<feature type="binding site" evidence="10">
    <location>
        <position position="260"/>
    </location>
    <ligand>
        <name>glycerol</name>
        <dbReference type="ChEBI" id="CHEBI:17754"/>
    </ligand>
</feature>
<gene>
    <name evidence="10 14" type="primary">glpK</name>
    <name evidence="14" type="ORF">HKD39_09905</name>
</gene>
<feature type="binding site" evidence="10">
    <location>
        <position position="28"/>
    </location>
    <ligand>
        <name>ATP</name>
        <dbReference type="ChEBI" id="CHEBI:30616"/>
    </ligand>
</feature>
<evidence type="ECO:0000313" key="15">
    <source>
        <dbReference type="Proteomes" id="UP000562984"/>
    </source>
</evidence>
<dbReference type="CDD" id="cd07769">
    <property type="entry name" value="ASKHA_NBD_FGGY_GK"/>
    <property type="match status" value="1"/>
</dbReference>
<evidence type="ECO:0000313" key="14">
    <source>
        <dbReference type="EMBL" id="NNG36021.1"/>
    </source>
</evidence>
<accession>A0A849AA78</accession>
<dbReference type="GO" id="GO:0005829">
    <property type="term" value="C:cytosol"/>
    <property type="evidence" value="ECO:0007669"/>
    <property type="project" value="TreeGrafter"/>
</dbReference>
<dbReference type="GO" id="GO:0005524">
    <property type="term" value="F:ATP binding"/>
    <property type="evidence" value="ECO:0007669"/>
    <property type="project" value="UniProtKB-UniRule"/>
</dbReference>
<organism evidence="14 15">
    <name type="scientific">Nakamurella aerolata</name>
    <dbReference type="NCBI Taxonomy" id="1656892"/>
    <lineage>
        <taxon>Bacteria</taxon>
        <taxon>Bacillati</taxon>
        <taxon>Actinomycetota</taxon>
        <taxon>Actinomycetes</taxon>
        <taxon>Nakamurellales</taxon>
        <taxon>Nakamurellaceae</taxon>
        <taxon>Nakamurella</taxon>
    </lineage>
</organism>
<evidence type="ECO:0000259" key="12">
    <source>
        <dbReference type="Pfam" id="PF00370"/>
    </source>
</evidence>
<sequence length="536" mass="58066">MADKDSASDSGKDLSGKYIAAIDQGTTSTRCMIFNHEGRVVAVDQKEHEQIFPQAGWVEHDAKEIWENTRTVTAGALAKADLSASDIAAVGITNQRETALVWDKNTGEPVYNAIVWQDTRTDKIVERLAGSDGQDKYKAKVGLPLATYFSGPKVAWILENVDGAREKAEAGDLIFGNMDTWVLWNLTGGPDGGLHVTDPTNASRTMLMDLDTLDWDADIAKDMDIPLSMLPEIRSSSEEYGHVRPRGVLAGVPIAGILGDQQAATFGQACLSPGDAKNTYGTGNFMLINTGTEKKMSSNGLLTTICYKIGDQDTVYALEGSIAVTGSLVQWVRDNLGLIPAAPDIEKLAKTVDDNGGAYFVPAFSGLFAPYWRSDARGAIVGLTRYVNKGHLARAVLEATAFQSREVLDAMNADSGVDLTELKVDGGMVVNETLMQFQADIIGVPVIRPVVNETTALGAAYAAGLAVGYWESEDDIRNNWAEDKRWDPQIDDAEREKLLKQWKKAVTKTFDWVDADVKETEDAVAEEATSEEAAST</sequence>
<dbReference type="PIRSF" id="PIRSF000538">
    <property type="entry name" value="GlpK"/>
    <property type="match status" value="1"/>
</dbReference>
<dbReference type="EC" id="2.7.1.30" evidence="10"/>
<comment type="catalytic activity">
    <reaction evidence="8 10">
        <text>glycerol + ATP = sn-glycerol 3-phosphate + ADP + H(+)</text>
        <dbReference type="Rhea" id="RHEA:21644"/>
        <dbReference type="ChEBI" id="CHEBI:15378"/>
        <dbReference type="ChEBI" id="CHEBI:17754"/>
        <dbReference type="ChEBI" id="CHEBI:30616"/>
        <dbReference type="ChEBI" id="CHEBI:57597"/>
        <dbReference type="ChEBI" id="CHEBI:456216"/>
        <dbReference type="EC" id="2.7.1.30"/>
    </reaction>
</comment>
<dbReference type="UniPathway" id="UPA00618">
    <property type="reaction ID" value="UER00672"/>
</dbReference>
<feature type="binding site" evidence="10">
    <location>
        <position position="26"/>
    </location>
    <ligand>
        <name>ATP</name>
        <dbReference type="ChEBI" id="CHEBI:30616"/>
    </ligand>
</feature>
<dbReference type="EMBL" id="JABEND010000004">
    <property type="protein sequence ID" value="NNG36021.1"/>
    <property type="molecule type" value="Genomic_DNA"/>
</dbReference>
<dbReference type="PANTHER" id="PTHR10196">
    <property type="entry name" value="SUGAR KINASE"/>
    <property type="match status" value="1"/>
</dbReference>
<dbReference type="GO" id="GO:0019563">
    <property type="term" value="P:glycerol catabolic process"/>
    <property type="evidence" value="ECO:0007669"/>
    <property type="project" value="UniProtKB-UniRule"/>
</dbReference>
<dbReference type="InterPro" id="IPR000577">
    <property type="entry name" value="Carb_kinase_FGGY"/>
</dbReference>
<feature type="binding site" evidence="10">
    <location>
        <position position="26"/>
    </location>
    <ligand>
        <name>sn-glycerol 3-phosphate</name>
        <dbReference type="ChEBI" id="CHEBI:57597"/>
    </ligand>
</feature>